<keyword evidence="2" id="KW-1185">Reference proteome</keyword>
<proteinExistence type="predicted"/>
<gene>
    <name evidence="1" type="ORF">BCY86_04175</name>
</gene>
<dbReference type="KEGG" id="pabo:BCY86_04175"/>
<dbReference type="AlphaFoldDB" id="A0A1L6MWQ4"/>
<dbReference type="Proteomes" id="UP000185544">
    <property type="component" value="Chromosome"/>
</dbReference>
<evidence type="ECO:0000313" key="1">
    <source>
        <dbReference type="EMBL" id="APR99966.1"/>
    </source>
</evidence>
<dbReference type="EMBL" id="CP016908">
    <property type="protein sequence ID" value="APR99966.1"/>
    <property type="molecule type" value="Genomic_DNA"/>
</dbReference>
<organism evidence="1 2">
    <name type="scientific">Pajaroellobacter abortibovis</name>
    <dbReference type="NCBI Taxonomy" id="1882918"/>
    <lineage>
        <taxon>Bacteria</taxon>
        <taxon>Pseudomonadati</taxon>
        <taxon>Myxococcota</taxon>
        <taxon>Polyangia</taxon>
        <taxon>Polyangiales</taxon>
        <taxon>Polyangiaceae</taxon>
    </lineage>
</organism>
<sequence>MKLFTDALQLKSSKLNELLASQNKNHFIEKEARYFANQADQLVIVYKEGKGTSLELIPAGSALRHAEILLTLS</sequence>
<reference evidence="1 2" key="1">
    <citation type="submission" date="2016-08" db="EMBL/GenBank/DDBJ databases">
        <title>Identification and validation of antigenic proteins from Pajaroellobacter abortibovis using de-novo genome sequence assembly and reverse vaccinology.</title>
        <authorList>
            <person name="Welly B.T."/>
            <person name="Miller M.R."/>
            <person name="Stott J.L."/>
            <person name="Blanchard M.T."/>
            <person name="Islas-Trejo A.D."/>
            <person name="O'Rourke S.M."/>
            <person name="Young A.E."/>
            <person name="Medrano J.F."/>
            <person name="Van Eenennaam A.L."/>
        </authorList>
    </citation>
    <scope>NUCLEOTIDE SEQUENCE [LARGE SCALE GENOMIC DNA]</scope>
    <source>
        <strain evidence="1 2">BTF92-0548A/99-0131</strain>
    </source>
</reference>
<accession>A0A1L6MWQ4</accession>
<evidence type="ECO:0000313" key="2">
    <source>
        <dbReference type="Proteomes" id="UP000185544"/>
    </source>
</evidence>
<name>A0A1L6MWQ4_9BACT</name>
<protein>
    <submittedName>
        <fullName evidence="1">Uncharacterized protein</fullName>
    </submittedName>
</protein>